<proteinExistence type="predicted"/>
<dbReference type="STRING" id="651662.SAMN04488069_102334"/>
<accession>A0A1H3DGX5</accession>
<keyword evidence="3" id="KW-1185">Reference proteome</keyword>
<dbReference type="AlphaFoldDB" id="A0A1H3DGX5"/>
<dbReference type="RefSeq" id="WP_092738180.1">
    <property type="nucleotide sequence ID" value="NZ_FNOV01000002.1"/>
</dbReference>
<feature type="signal peptide" evidence="1">
    <location>
        <begin position="1"/>
        <end position="19"/>
    </location>
</feature>
<keyword evidence="1" id="KW-0732">Signal</keyword>
<name>A0A1H3DGX5_9BACT</name>
<dbReference type="OrthoDB" id="883301at2"/>
<evidence type="ECO:0000313" key="3">
    <source>
        <dbReference type="Proteomes" id="UP000199249"/>
    </source>
</evidence>
<sequence length="151" mass="16932">MRYLPLLLVLLLLQLPALAQTDGRHAQPTDHDDTVILLLPDADRAAWQRVGRLLAQRGYPIRYASPELLTLTTEPIDVENIGVMGLLVVVEGHELRLQAYTPSSGSESARTWLNVQDWGRWLGGTSRYWEEVEQVARLLGGTAQYTRSISN</sequence>
<gene>
    <name evidence="2" type="ORF">SAMN04488069_102334</name>
</gene>
<organism evidence="2 3">
    <name type="scientific">Hymenobacter psychrophilus</name>
    <dbReference type="NCBI Taxonomy" id="651662"/>
    <lineage>
        <taxon>Bacteria</taxon>
        <taxon>Pseudomonadati</taxon>
        <taxon>Bacteroidota</taxon>
        <taxon>Cytophagia</taxon>
        <taxon>Cytophagales</taxon>
        <taxon>Hymenobacteraceae</taxon>
        <taxon>Hymenobacter</taxon>
    </lineage>
</organism>
<evidence type="ECO:0000256" key="1">
    <source>
        <dbReference type="SAM" id="SignalP"/>
    </source>
</evidence>
<reference evidence="3" key="1">
    <citation type="submission" date="2016-10" db="EMBL/GenBank/DDBJ databases">
        <authorList>
            <person name="Varghese N."/>
            <person name="Submissions S."/>
        </authorList>
    </citation>
    <scope>NUCLEOTIDE SEQUENCE [LARGE SCALE GENOMIC DNA]</scope>
    <source>
        <strain evidence="3">CGMCC 1.8975</strain>
    </source>
</reference>
<feature type="chain" id="PRO_5011656179" evidence="1">
    <location>
        <begin position="20"/>
        <end position="151"/>
    </location>
</feature>
<protein>
    <submittedName>
        <fullName evidence="2">Uncharacterized protein</fullName>
    </submittedName>
</protein>
<dbReference type="EMBL" id="FNOV01000002">
    <property type="protein sequence ID" value="SDX64949.1"/>
    <property type="molecule type" value="Genomic_DNA"/>
</dbReference>
<evidence type="ECO:0000313" key="2">
    <source>
        <dbReference type="EMBL" id="SDX64949.1"/>
    </source>
</evidence>
<dbReference type="Proteomes" id="UP000199249">
    <property type="component" value="Unassembled WGS sequence"/>
</dbReference>